<dbReference type="AlphaFoldDB" id="A0A380AZI2"/>
<protein>
    <submittedName>
        <fullName evidence="1">Salt-induced outer membrane protein</fullName>
    </submittedName>
</protein>
<accession>A0A380AZI2</accession>
<name>A0A380AZI2_9GAMM</name>
<dbReference type="Proteomes" id="UP000255061">
    <property type="component" value="Unassembled WGS sequence"/>
</dbReference>
<dbReference type="EMBL" id="UGYV01000001">
    <property type="protein sequence ID" value="SUI90628.1"/>
    <property type="molecule type" value="Genomic_DNA"/>
</dbReference>
<dbReference type="InterPro" id="IPR007433">
    <property type="entry name" value="DUF481"/>
</dbReference>
<sequence length="331" mass="38249">MHNLIPNPALYLVATLFSLSPLCLADTVFLLNGDKISGEIKEFNEQNLIIKTSYAPKIAIERSAILSFEVSTPKPWSVGRSIQNISIQASEQHGMVLINHQQTPVDELRFSQHYADSDWDYSGSVETSLDVTKNKKNNQKLHIKGDITAETLQWRHNLKTEVRYETEDDLTKRNTLEGYYSLDYLLNEHWLLRQEDFYQEDKLGTDTHSYYAALGPGYRFWGAGRDKLDFVVTYNHFWLRQESFKLELNAWAASLNYKQYWFDGILESYADLQIAFPDMPAIDYISNSTVGLKYLLTQRIYLSFKYDFNDTKTVEGNTRDSSYTLGLGVSF</sequence>
<reference evidence="1 2" key="1">
    <citation type="submission" date="2018-06" db="EMBL/GenBank/DDBJ databases">
        <authorList>
            <consortium name="Pathogen Informatics"/>
            <person name="Doyle S."/>
        </authorList>
    </citation>
    <scope>NUCLEOTIDE SEQUENCE [LARGE SCALE GENOMIC DNA]</scope>
    <source>
        <strain evidence="1 2">NCTC10736</strain>
    </source>
</reference>
<gene>
    <name evidence="1" type="ORF">NCTC10736_03126</name>
</gene>
<proteinExistence type="predicted"/>
<dbReference type="RefSeq" id="WP_115406658.1">
    <property type="nucleotide sequence ID" value="NZ_UGYV01000001.1"/>
</dbReference>
<organism evidence="1 2">
    <name type="scientific">Shewanella morhuae</name>
    <dbReference type="NCBI Taxonomy" id="365591"/>
    <lineage>
        <taxon>Bacteria</taxon>
        <taxon>Pseudomonadati</taxon>
        <taxon>Pseudomonadota</taxon>
        <taxon>Gammaproteobacteria</taxon>
        <taxon>Alteromonadales</taxon>
        <taxon>Shewanellaceae</taxon>
        <taxon>Shewanella</taxon>
    </lineage>
</organism>
<evidence type="ECO:0000313" key="1">
    <source>
        <dbReference type="EMBL" id="SUI90628.1"/>
    </source>
</evidence>
<evidence type="ECO:0000313" key="2">
    <source>
        <dbReference type="Proteomes" id="UP000255061"/>
    </source>
</evidence>
<dbReference type="Pfam" id="PF04338">
    <property type="entry name" value="DUF481"/>
    <property type="match status" value="1"/>
</dbReference>